<gene>
    <name evidence="2" type="ORF">DJ568_03190</name>
</gene>
<dbReference type="PROSITE" id="PS50943">
    <property type="entry name" value="HTH_CROC1"/>
    <property type="match status" value="1"/>
</dbReference>
<proteinExistence type="predicted"/>
<evidence type="ECO:0000259" key="1">
    <source>
        <dbReference type="PROSITE" id="PS50943"/>
    </source>
</evidence>
<name>A0A367GTY5_9SPHI</name>
<sequence length="87" mass="10068">MLIGVSIKETKLKTAEMVKVLRKREKLSQEQLAMRLNLSRITIKNLEAGKNATLDTLFKVLQYFDLLQSFADLVDRETGQQDYDSIY</sequence>
<comment type="caution">
    <text evidence="2">The sequence shown here is derived from an EMBL/GenBank/DDBJ whole genome shotgun (WGS) entry which is preliminary data.</text>
</comment>
<feature type="domain" description="HTH cro/C1-type" evidence="1">
    <location>
        <begin position="18"/>
        <end position="73"/>
    </location>
</feature>
<keyword evidence="3" id="KW-1185">Reference proteome</keyword>
<dbReference type="RefSeq" id="WP_114003771.1">
    <property type="nucleotide sequence ID" value="NZ_QGDC01000001.1"/>
</dbReference>
<dbReference type="AlphaFoldDB" id="A0A367GTY5"/>
<dbReference type="GO" id="GO:0003677">
    <property type="term" value="F:DNA binding"/>
    <property type="evidence" value="ECO:0007669"/>
    <property type="project" value="InterPro"/>
</dbReference>
<dbReference type="OrthoDB" id="773007at2"/>
<protein>
    <submittedName>
        <fullName evidence="2">XRE family transcriptional regulator</fullName>
    </submittedName>
</protein>
<evidence type="ECO:0000313" key="2">
    <source>
        <dbReference type="EMBL" id="RCH56874.1"/>
    </source>
</evidence>
<dbReference type="EMBL" id="QGDC01000001">
    <property type="protein sequence ID" value="RCH56874.1"/>
    <property type="molecule type" value="Genomic_DNA"/>
</dbReference>
<dbReference type="InterPro" id="IPR001387">
    <property type="entry name" value="Cro/C1-type_HTH"/>
</dbReference>
<accession>A0A367GTY5</accession>
<dbReference type="Pfam" id="PF01381">
    <property type="entry name" value="HTH_3"/>
    <property type="match status" value="1"/>
</dbReference>
<dbReference type="SUPFAM" id="SSF47413">
    <property type="entry name" value="lambda repressor-like DNA-binding domains"/>
    <property type="match status" value="1"/>
</dbReference>
<dbReference type="InterPro" id="IPR010982">
    <property type="entry name" value="Lambda_DNA-bd_dom_sf"/>
</dbReference>
<dbReference type="Gene3D" id="1.10.260.40">
    <property type="entry name" value="lambda repressor-like DNA-binding domains"/>
    <property type="match status" value="1"/>
</dbReference>
<dbReference type="SMART" id="SM00530">
    <property type="entry name" value="HTH_XRE"/>
    <property type="match status" value="1"/>
</dbReference>
<reference evidence="2 3" key="1">
    <citation type="submission" date="2018-05" db="EMBL/GenBank/DDBJ databases">
        <title>Mucilaginibacter hurinus sp. nov., isolated from briquette warehouse soil.</title>
        <authorList>
            <person name="Choi L."/>
        </authorList>
    </citation>
    <scope>NUCLEOTIDE SEQUENCE [LARGE SCALE GENOMIC DNA]</scope>
    <source>
        <strain evidence="2 3">ZR32</strain>
    </source>
</reference>
<dbReference type="Proteomes" id="UP000253209">
    <property type="component" value="Unassembled WGS sequence"/>
</dbReference>
<evidence type="ECO:0000313" key="3">
    <source>
        <dbReference type="Proteomes" id="UP000253209"/>
    </source>
</evidence>
<organism evidence="2 3">
    <name type="scientific">Mucilaginibacter hurinus</name>
    <dbReference type="NCBI Taxonomy" id="2201324"/>
    <lineage>
        <taxon>Bacteria</taxon>
        <taxon>Pseudomonadati</taxon>
        <taxon>Bacteroidota</taxon>
        <taxon>Sphingobacteriia</taxon>
        <taxon>Sphingobacteriales</taxon>
        <taxon>Sphingobacteriaceae</taxon>
        <taxon>Mucilaginibacter</taxon>
    </lineage>
</organism>
<dbReference type="CDD" id="cd00093">
    <property type="entry name" value="HTH_XRE"/>
    <property type="match status" value="1"/>
</dbReference>